<dbReference type="EMBL" id="JACHJU010000001">
    <property type="protein sequence ID" value="MBB4936082.1"/>
    <property type="molecule type" value="Genomic_DNA"/>
</dbReference>
<name>A0A7W7RQL1_9ACTN</name>
<keyword evidence="3" id="KW-1185">Reference proteome</keyword>
<comment type="caution">
    <text evidence="2">The sequence shown here is derived from an EMBL/GenBank/DDBJ whole genome shotgun (WGS) entry which is preliminary data.</text>
</comment>
<dbReference type="RefSeq" id="WP_184752419.1">
    <property type="nucleotide sequence ID" value="NZ_BAABEK010000002.1"/>
</dbReference>
<gene>
    <name evidence="2" type="ORF">FHR32_000387</name>
</gene>
<reference evidence="2 3" key="1">
    <citation type="submission" date="2020-08" db="EMBL/GenBank/DDBJ databases">
        <title>Sequencing the genomes of 1000 actinobacteria strains.</title>
        <authorList>
            <person name="Klenk H.-P."/>
        </authorList>
    </citation>
    <scope>NUCLEOTIDE SEQUENCE [LARGE SCALE GENOMIC DNA]</scope>
    <source>
        <strain evidence="2 3">DSM 43023</strain>
    </source>
</reference>
<proteinExistence type="predicted"/>
<evidence type="ECO:0000256" key="1">
    <source>
        <dbReference type="SAM" id="MobiDB-lite"/>
    </source>
</evidence>
<feature type="compositionally biased region" description="Basic and acidic residues" evidence="1">
    <location>
        <begin position="10"/>
        <end position="23"/>
    </location>
</feature>
<evidence type="ECO:0000313" key="2">
    <source>
        <dbReference type="EMBL" id="MBB4936082.1"/>
    </source>
</evidence>
<protein>
    <submittedName>
        <fullName evidence="2">Uncharacterized protein</fullName>
    </submittedName>
</protein>
<dbReference type="Proteomes" id="UP000534286">
    <property type="component" value="Unassembled WGS sequence"/>
</dbReference>
<evidence type="ECO:0000313" key="3">
    <source>
        <dbReference type="Proteomes" id="UP000534286"/>
    </source>
</evidence>
<accession>A0A7W7RQL1</accession>
<dbReference type="AlphaFoldDB" id="A0A7W7RQL1"/>
<feature type="region of interest" description="Disordered" evidence="1">
    <location>
        <begin position="1"/>
        <end position="23"/>
    </location>
</feature>
<sequence length="134" mass="14436">MDSPLLNSRQIEHNDAEECSDAKAEKHDKALAAVQRLLKVRGAHSYVVHTHHLSLFGDGRPFPLGKRQRYTPELVVHSDVGWVIATVAIGQRSGCYLVSISQGPNLETVPSAHPEMVANLVLTAQPAAQPGGTA</sequence>
<organism evidence="2 3">
    <name type="scientific">Streptosporangium album</name>
    <dbReference type="NCBI Taxonomy" id="47479"/>
    <lineage>
        <taxon>Bacteria</taxon>
        <taxon>Bacillati</taxon>
        <taxon>Actinomycetota</taxon>
        <taxon>Actinomycetes</taxon>
        <taxon>Streptosporangiales</taxon>
        <taxon>Streptosporangiaceae</taxon>
        <taxon>Streptosporangium</taxon>
    </lineage>
</organism>